<evidence type="ECO:0000313" key="4">
    <source>
        <dbReference type="EMBL" id="MFC4195744.1"/>
    </source>
</evidence>
<evidence type="ECO:0000256" key="2">
    <source>
        <dbReference type="ARBA" id="ARBA00022840"/>
    </source>
</evidence>
<evidence type="ECO:0000313" key="5">
    <source>
        <dbReference type="Proteomes" id="UP001595792"/>
    </source>
</evidence>
<dbReference type="Gene3D" id="1.10.8.60">
    <property type="match status" value="1"/>
</dbReference>
<dbReference type="PROSITE" id="PS50045">
    <property type="entry name" value="SIGMA54_INTERACT_4"/>
    <property type="match status" value="1"/>
</dbReference>
<dbReference type="InterPro" id="IPR009057">
    <property type="entry name" value="Homeodomain-like_sf"/>
</dbReference>
<keyword evidence="5" id="KW-1185">Reference proteome</keyword>
<dbReference type="InterPro" id="IPR002078">
    <property type="entry name" value="Sigma_54_int"/>
</dbReference>
<dbReference type="InterPro" id="IPR058031">
    <property type="entry name" value="AAA_lid_NorR"/>
</dbReference>
<comment type="caution">
    <text evidence="4">The sequence shown here is derived from an EMBL/GenBank/DDBJ whole genome shotgun (WGS) entry which is preliminary data.</text>
</comment>
<dbReference type="RefSeq" id="WP_378959059.1">
    <property type="nucleotide sequence ID" value="NZ_JBHSBY010000021.1"/>
</dbReference>
<dbReference type="PROSITE" id="PS00688">
    <property type="entry name" value="SIGMA54_INTERACT_3"/>
    <property type="match status" value="1"/>
</dbReference>
<keyword evidence="1" id="KW-0547">Nucleotide-binding</keyword>
<feature type="domain" description="Sigma-54 factor interaction" evidence="3">
    <location>
        <begin position="1"/>
        <end position="49"/>
    </location>
</feature>
<dbReference type="Gene3D" id="1.10.10.60">
    <property type="entry name" value="Homeodomain-like"/>
    <property type="match status" value="1"/>
</dbReference>
<proteinExistence type="predicted"/>
<accession>A0ABV8NJH8</accession>
<sequence length="130" mass="14415">MATYFLEKFAKKSNRNLTGFSKKAIGSMMAYNWPGNVRELEHLIERQVVMATGAIIKEIQIPNDANKITSKSVNMVKTISENERDHIFTVLELCNGKISGTNGAAKMLGVPATTLNSKIKKLGFAKKHVF</sequence>
<dbReference type="Pfam" id="PF25601">
    <property type="entry name" value="AAA_lid_14"/>
    <property type="match status" value="1"/>
</dbReference>
<name>A0ABV8NJH8_9SPHI</name>
<dbReference type="PANTHER" id="PTHR32071">
    <property type="entry name" value="TRANSCRIPTIONAL REGULATORY PROTEIN"/>
    <property type="match status" value="1"/>
</dbReference>
<keyword evidence="2" id="KW-0067">ATP-binding</keyword>
<evidence type="ECO:0000259" key="3">
    <source>
        <dbReference type="PROSITE" id="PS50045"/>
    </source>
</evidence>
<dbReference type="InterPro" id="IPR025944">
    <property type="entry name" value="Sigma_54_int_dom_CS"/>
</dbReference>
<reference evidence="5" key="1">
    <citation type="journal article" date="2019" name="Int. J. Syst. Evol. Microbiol.">
        <title>The Global Catalogue of Microorganisms (GCM) 10K type strain sequencing project: providing services to taxonomists for standard genome sequencing and annotation.</title>
        <authorList>
            <consortium name="The Broad Institute Genomics Platform"/>
            <consortium name="The Broad Institute Genome Sequencing Center for Infectious Disease"/>
            <person name="Wu L."/>
            <person name="Ma J."/>
        </authorList>
    </citation>
    <scope>NUCLEOTIDE SEQUENCE [LARGE SCALE GENOMIC DNA]</scope>
    <source>
        <strain evidence="5">CCM 8689</strain>
    </source>
</reference>
<gene>
    <name evidence="4" type="ORF">ACFOUY_03425</name>
</gene>
<dbReference type="Proteomes" id="UP001595792">
    <property type="component" value="Unassembled WGS sequence"/>
</dbReference>
<organism evidence="4 5">
    <name type="scientific">Pedobacter jamesrossensis</name>
    <dbReference type="NCBI Taxonomy" id="1908238"/>
    <lineage>
        <taxon>Bacteria</taxon>
        <taxon>Pseudomonadati</taxon>
        <taxon>Bacteroidota</taxon>
        <taxon>Sphingobacteriia</taxon>
        <taxon>Sphingobacteriales</taxon>
        <taxon>Sphingobacteriaceae</taxon>
        <taxon>Pedobacter</taxon>
    </lineage>
</organism>
<dbReference type="SUPFAM" id="SSF46689">
    <property type="entry name" value="Homeodomain-like"/>
    <property type="match status" value="1"/>
</dbReference>
<protein>
    <recommendedName>
        <fullName evidence="3">Sigma-54 factor interaction domain-containing protein</fullName>
    </recommendedName>
</protein>
<evidence type="ECO:0000256" key="1">
    <source>
        <dbReference type="ARBA" id="ARBA00022741"/>
    </source>
</evidence>
<dbReference type="EMBL" id="JBHSBY010000021">
    <property type="protein sequence ID" value="MFC4195744.1"/>
    <property type="molecule type" value="Genomic_DNA"/>
</dbReference>